<feature type="transmembrane region" description="Helical" evidence="1">
    <location>
        <begin position="38"/>
        <end position="65"/>
    </location>
</feature>
<proteinExistence type="predicted"/>
<sequence>MERGISPPVFVSLLYCMVFYAAMICNCLNTLSDFWIEFYPNAFCFCCGSSFICVWYSLDTFLLFVPSLMILLNKFFDQIEERKILFSACLIVHDPPLCELLARFVDQVYDGVRLLLISVMTAVTPPSQFHVSHCAKHETLHANNATICTLCGANHESAYWLLHLLCASPEYWTLLHNSARVLSLHPVRPYRSMLHRAFAKLSNSFFASFRAFFAASFATIISLRNTSSADKSFFSSSLTLC</sequence>
<name>A0ABD3NQ94_9STRA</name>
<keyword evidence="3" id="KW-1185">Reference proteome</keyword>
<protein>
    <submittedName>
        <fullName evidence="2">Uncharacterized protein</fullName>
    </submittedName>
</protein>
<evidence type="ECO:0000256" key="1">
    <source>
        <dbReference type="SAM" id="Phobius"/>
    </source>
</evidence>
<reference evidence="2 3" key="1">
    <citation type="submission" date="2024-10" db="EMBL/GenBank/DDBJ databases">
        <title>Updated reference genomes for cyclostephanoid diatoms.</title>
        <authorList>
            <person name="Roberts W.R."/>
            <person name="Alverson A.J."/>
        </authorList>
    </citation>
    <scope>NUCLEOTIDE SEQUENCE [LARGE SCALE GENOMIC DNA]</scope>
    <source>
        <strain evidence="2 3">AJA010-31</strain>
    </source>
</reference>
<comment type="caution">
    <text evidence="2">The sequence shown here is derived from an EMBL/GenBank/DDBJ whole genome shotgun (WGS) entry which is preliminary data.</text>
</comment>
<keyword evidence="1" id="KW-0812">Transmembrane</keyword>
<accession>A0ABD3NQ94</accession>
<feature type="transmembrane region" description="Helical" evidence="1">
    <location>
        <begin position="201"/>
        <end position="223"/>
    </location>
</feature>
<feature type="transmembrane region" description="Helical" evidence="1">
    <location>
        <begin position="12"/>
        <end position="32"/>
    </location>
</feature>
<dbReference type="EMBL" id="JALLPJ020001020">
    <property type="protein sequence ID" value="KAL3777904.1"/>
    <property type="molecule type" value="Genomic_DNA"/>
</dbReference>
<evidence type="ECO:0000313" key="3">
    <source>
        <dbReference type="Proteomes" id="UP001530400"/>
    </source>
</evidence>
<dbReference type="AlphaFoldDB" id="A0ABD3NQ94"/>
<keyword evidence="1" id="KW-1133">Transmembrane helix</keyword>
<gene>
    <name evidence="2" type="ORF">ACHAWO_008441</name>
</gene>
<organism evidence="2 3">
    <name type="scientific">Cyclotella atomus</name>
    <dbReference type="NCBI Taxonomy" id="382360"/>
    <lineage>
        <taxon>Eukaryota</taxon>
        <taxon>Sar</taxon>
        <taxon>Stramenopiles</taxon>
        <taxon>Ochrophyta</taxon>
        <taxon>Bacillariophyta</taxon>
        <taxon>Coscinodiscophyceae</taxon>
        <taxon>Thalassiosirophycidae</taxon>
        <taxon>Stephanodiscales</taxon>
        <taxon>Stephanodiscaceae</taxon>
        <taxon>Cyclotella</taxon>
    </lineage>
</organism>
<evidence type="ECO:0000313" key="2">
    <source>
        <dbReference type="EMBL" id="KAL3777904.1"/>
    </source>
</evidence>
<keyword evidence="1" id="KW-0472">Membrane</keyword>
<dbReference type="Proteomes" id="UP001530400">
    <property type="component" value="Unassembled WGS sequence"/>
</dbReference>